<proteinExistence type="predicted"/>
<keyword evidence="3" id="KW-1185">Reference proteome</keyword>
<gene>
    <name evidence="2" type="ORF">RB653_008334</name>
</gene>
<keyword evidence="1" id="KW-1133">Transmembrane helix</keyword>
<feature type="transmembrane region" description="Helical" evidence="1">
    <location>
        <begin position="13"/>
        <end position="30"/>
    </location>
</feature>
<feature type="transmembrane region" description="Helical" evidence="1">
    <location>
        <begin position="238"/>
        <end position="258"/>
    </location>
</feature>
<name>A0AAN7YTX7_9MYCE</name>
<feature type="transmembrane region" description="Helical" evidence="1">
    <location>
        <begin position="51"/>
        <end position="71"/>
    </location>
</feature>
<evidence type="ECO:0000313" key="2">
    <source>
        <dbReference type="EMBL" id="KAK5578661.1"/>
    </source>
</evidence>
<dbReference type="AlphaFoldDB" id="A0AAN7YTX7"/>
<protein>
    <submittedName>
        <fullName evidence="2">Uncharacterized protein</fullName>
    </submittedName>
</protein>
<dbReference type="EMBL" id="JAVFKY010000003">
    <property type="protein sequence ID" value="KAK5578661.1"/>
    <property type="molecule type" value="Genomic_DNA"/>
</dbReference>
<sequence length="504" mass="57978">MIAGGGNLFNGEYLITVGVFALFTFSLIVWRIIHNCIVKTNCSRLKQSVQIISAFLLLIVFFTFFFMASAFEKTTNFRVIQVITLLLLVIQNFLPLIFFGIIFLVLHFWIGIYMDIFKISRGNIFTKYTRILFSIVSIPLIVLAILNVISLKRVFMFRTRQKIDLAVFLLPTIIALALSSFLLCYSIFLLYKLYDKKFKKRMLYLIFRFIFVSFSIFISCILNIANRYMFNFLLPFEFHLVFLLIICFEICFLIYFDFNFLHLRSIKNGLIVIYCRITGNEYFDAAIGSVGPNVGISSTQIGDSSGGNVNTEIFQKKRPTSCDNVSDGHNEKQLGEKKKSKFKLKFNNTPNPTPRSTVTLNQPVEIQMDPLQRTDSFENDLHALDILHFNKNNRQYTQTDNESEDGANTKKVIPINNYQQQQQQTPIATIIQPIIDEASFSAPNKQSYTNTCSVYNKEDDFTPSDTSNSDNSISINNSLPINYLNEIIEIDEESIVHNHLDDEL</sequence>
<keyword evidence="1" id="KW-0472">Membrane</keyword>
<dbReference type="Proteomes" id="UP001344447">
    <property type="component" value="Unassembled WGS sequence"/>
</dbReference>
<reference evidence="2 3" key="1">
    <citation type="submission" date="2023-11" db="EMBL/GenBank/DDBJ databases">
        <title>Dfirmibasis_genome.</title>
        <authorList>
            <person name="Edelbroek B."/>
            <person name="Kjellin J."/>
            <person name="Jerlstrom-Hultqvist J."/>
            <person name="Soderbom F."/>
        </authorList>
    </citation>
    <scope>NUCLEOTIDE SEQUENCE [LARGE SCALE GENOMIC DNA]</scope>
    <source>
        <strain evidence="2 3">TNS-C-14</strain>
    </source>
</reference>
<evidence type="ECO:0000256" key="1">
    <source>
        <dbReference type="SAM" id="Phobius"/>
    </source>
</evidence>
<feature type="transmembrane region" description="Helical" evidence="1">
    <location>
        <begin position="83"/>
        <end position="110"/>
    </location>
</feature>
<keyword evidence="1" id="KW-0812">Transmembrane</keyword>
<feature type="transmembrane region" description="Helical" evidence="1">
    <location>
        <begin position="169"/>
        <end position="191"/>
    </location>
</feature>
<feature type="transmembrane region" description="Helical" evidence="1">
    <location>
        <begin position="131"/>
        <end position="149"/>
    </location>
</feature>
<organism evidence="2 3">
    <name type="scientific">Dictyostelium firmibasis</name>
    <dbReference type="NCBI Taxonomy" id="79012"/>
    <lineage>
        <taxon>Eukaryota</taxon>
        <taxon>Amoebozoa</taxon>
        <taxon>Evosea</taxon>
        <taxon>Eumycetozoa</taxon>
        <taxon>Dictyostelia</taxon>
        <taxon>Dictyosteliales</taxon>
        <taxon>Dictyosteliaceae</taxon>
        <taxon>Dictyostelium</taxon>
    </lineage>
</organism>
<comment type="caution">
    <text evidence="2">The sequence shown here is derived from an EMBL/GenBank/DDBJ whole genome shotgun (WGS) entry which is preliminary data.</text>
</comment>
<feature type="transmembrane region" description="Helical" evidence="1">
    <location>
        <begin position="203"/>
        <end position="226"/>
    </location>
</feature>
<accession>A0AAN7YTX7</accession>
<evidence type="ECO:0000313" key="3">
    <source>
        <dbReference type="Proteomes" id="UP001344447"/>
    </source>
</evidence>